<feature type="transmembrane region" description="Helical" evidence="1">
    <location>
        <begin position="20"/>
        <end position="40"/>
    </location>
</feature>
<comment type="caution">
    <text evidence="2">The sequence shown here is derived from an EMBL/GenBank/DDBJ whole genome shotgun (WGS) entry which is preliminary data.</text>
</comment>
<dbReference type="Proteomes" id="UP001627154">
    <property type="component" value="Unassembled WGS sequence"/>
</dbReference>
<accession>A0ABD2WKH5</accession>
<dbReference type="EMBL" id="JBJJXI010000100">
    <property type="protein sequence ID" value="KAL3393210.1"/>
    <property type="molecule type" value="Genomic_DNA"/>
</dbReference>
<evidence type="ECO:0000256" key="1">
    <source>
        <dbReference type="SAM" id="Phobius"/>
    </source>
</evidence>
<name>A0ABD2WKH5_9HYME</name>
<keyword evidence="1" id="KW-0472">Membrane</keyword>
<sequence>MYSEWNANLIPAYLSTVNFVLPNFVVVVVVVVVVGALHVYTYSSLIRYYLNFRSYAHSEFRQRYAHINYRAQRDILIRPCMCTETSRTITAFNAYTRIFPSKVRF</sequence>
<keyword evidence="1" id="KW-0812">Transmembrane</keyword>
<dbReference type="AlphaFoldDB" id="A0ABD2WKH5"/>
<keyword evidence="1" id="KW-1133">Transmembrane helix</keyword>
<protein>
    <submittedName>
        <fullName evidence="2">Uncharacterized protein</fullName>
    </submittedName>
</protein>
<evidence type="ECO:0000313" key="3">
    <source>
        <dbReference type="Proteomes" id="UP001627154"/>
    </source>
</evidence>
<gene>
    <name evidence="2" type="ORF">TKK_012453</name>
</gene>
<organism evidence="2 3">
    <name type="scientific">Trichogramma kaykai</name>
    <dbReference type="NCBI Taxonomy" id="54128"/>
    <lineage>
        <taxon>Eukaryota</taxon>
        <taxon>Metazoa</taxon>
        <taxon>Ecdysozoa</taxon>
        <taxon>Arthropoda</taxon>
        <taxon>Hexapoda</taxon>
        <taxon>Insecta</taxon>
        <taxon>Pterygota</taxon>
        <taxon>Neoptera</taxon>
        <taxon>Endopterygota</taxon>
        <taxon>Hymenoptera</taxon>
        <taxon>Apocrita</taxon>
        <taxon>Proctotrupomorpha</taxon>
        <taxon>Chalcidoidea</taxon>
        <taxon>Trichogrammatidae</taxon>
        <taxon>Trichogramma</taxon>
    </lineage>
</organism>
<evidence type="ECO:0000313" key="2">
    <source>
        <dbReference type="EMBL" id="KAL3393210.1"/>
    </source>
</evidence>
<keyword evidence="3" id="KW-1185">Reference proteome</keyword>
<reference evidence="2 3" key="1">
    <citation type="journal article" date="2024" name="bioRxiv">
        <title>A reference genome for Trichogramma kaykai: A tiny desert-dwelling parasitoid wasp with competing sex-ratio distorters.</title>
        <authorList>
            <person name="Culotta J."/>
            <person name="Lindsey A.R."/>
        </authorList>
    </citation>
    <scope>NUCLEOTIDE SEQUENCE [LARGE SCALE GENOMIC DNA]</scope>
    <source>
        <strain evidence="2 3">KSX58</strain>
    </source>
</reference>
<proteinExistence type="predicted"/>